<protein>
    <submittedName>
        <fullName evidence="1">Uncharacterized protein</fullName>
    </submittedName>
</protein>
<reference evidence="2" key="1">
    <citation type="journal article" date="2023" name="G3 (Bethesda)">
        <title>Genome assembly and association tests identify interacting loci associated with vigor, precocity, and sex in interspecific pistachio rootstocks.</title>
        <authorList>
            <person name="Palmer W."/>
            <person name="Jacygrad E."/>
            <person name="Sagayaradj S."/>
            <person name="Cavanaugh K."/>
            <person name="Han R."/>
            <person name="Bertier L."/>
            <person name="Beede B."/>
            <person name="Kafkas S."/>
            <person name="Golino D."/>
            <person name="Preece J."/>
            <person name="Michelmore R."/>
        </authorList>
    </citation>
    <scope>NUCLEOTIDE SEQUENCE [LARGE SCALE GENOMIC DNA]</scope>
</reference>
<name>A0ACC0XFZ3_9ROSI</name>
<dbReference type="Proteomes" id="UP001163603">
    <property type="component" value="Chromosome 12"/>
</dbReference>
<dbReference type="EMBL" id="CM047747">
    <property type="protein sequence ID" value="KAJ0016977.1"/>
    <property type="molecule type" value="Genomic_DNA"/>
</dbReference>
<comment type="caution">
    <text evidence="1">The sequence shown here is derived from an EMBL/GenBank/DDBJ whole genome shotgun (WGS) entry which is preliminary data.</text>
</comment>
<organism evidence="1 2">
    <name type="scientific">Pistacia integerrima</name>
    <dbReference type="NCBI Taxonomy" id="434235"/>
    <lineage>
        <taxon>Eukaryota</taxon>
        <taxon>Viridiplantae</taxon>
        <taxon>Streptophyta</taxon>
        <taxon>Embryophyta</taxon>
        <taxon>Tracheophyta</taxon>
        <taxon>Spermatophyta</taxon>
        <taxon>Magnoliopsida</taxon>
        <taxon>eudicotyledons</taxon>
        <taxon>Gunneridae</taxon>
        <taxon>Pentapetalae</taxon>
        <taxon>rosids</taxon>
        <taxon>malvids</taxon>
        <taxon>Sapindales</taxon>
        <taxon>Anacardiaceae</taxon>
        <taxon>Pistacia</taxon>
    </lineage>
</organism>
<gene>
    <name evidence="1" type="ORF">Pint_09429</name>
</gene>
<sequence>MKVTRVLAKTSGRDKGLLHFFNNVRHGRRLSRCQC</sequence>
<keyword evidence="2" id="KW-1185">Reference proteome</keyword>
<evidence type="ECO:0000313" key="2">
    <source>
        <dbReference type="Proteomes" id="UP001163603"/>
    </source>
</evidence>
<proteinExistence type="predicted"/>
<accession>A0ACC0XFZ3</accession>
<evidence type="ECO:0000313" key="1">
    <source>
        <dbReference type="EMBL" id="KAJ0016977.1"/>
    </source>
</evidence>